<sequence>MAGKYLSMQFATKMCTAWITLMKGTVVLSPVQKMVKRSQLEIFVISTGTVKSLVKTRTVKYDALFTFFSSAPFGEDFCLPFTSPEYPSPLPESTTWTYSLAVEEGLTTNFTFYEFDLVDGVDFLTFGCGRDPTNESQFVAILTGQETPPPVIANCSLIFSQLQAGLAKGSEGSRSGFTGIIQVGFITCPENGYEVSTRNICDFYWDCEESGEDEKDCLPFGEDFRLPFTSPEYPSPLPESTTWTYYWQ</sequence>
<evidence type="ECO:0000259" key="2">
    <source>
        <dbReference type="Pfam" id="PF00431"/>
    </source>
</evidence>
<dbReference type="Proteomes" id="UP001152320">
    <property type="component" value="Unassembled WGS sequence"/>
</dbReference>
<dbReference type="Gene3D" id="2.60.120.290">
    <property type="entry name" value="Spermadhesin, CUB domain"/>
    <property type="match status" value="1"/>
</dbReference>
<evidence type="ECO:0000313" key="4">
    <source>
        <dbReference type="Proteomes" id="UP001152320"/>
    </source>
</evidence>
<accession>A0A9Q0YG15</accession>
<dbReference type="InterPro" id="IPR035914">
    <property type="entry name" value="Sperma_CUB_dom_sf"/>
</dbReference>
<comment type="caution">
    <text evidence="3">The sequence shown here is derived from an EMBL/GenBank/DDBJ whole genome shotgun (WGS) entry which is preliminary data.</text>
</comment>
<dbReference type="InterPro" id="IPR000859">
    <property type="entry name" value="CUB_dom"/>
</dbReference>
<evidence type="ECO:0000313" key="3">
    <source>
        <dbReference type="EMBL" id="KAJ8017986.1"/>
    </source>
</evidence>
<feature type="domain" description="CUB" evidence="2">
    <location>
        <begin position="81"/>
        <end position="159"/>
    </location>
</feature>
<gene>
    <name evidence="3" type="ORF">HOLleu_44279</name>
</gene>
<evidence type="ECO:0000256" key="1">
    <source>
        <dbReference type="ARBA" id="ARBA00023157"/>
    </source>
</evidence>
<keyword evidence="4" id="KW-1185">Reference proteome</keyword>
<dbReference type="EMBL" id="JAIZAY010000760">
    <property type="protein sequence ID" value="KAJ8017986.1"/>
    <property type="molecule type" value="Genomic_DNA"/>
</dbReference>
<keyword evidence="1" id="KW-1015">Disulfide bond</keyword>
<reference evidence="3" key="1">
    <citation type="submission" date="2021-10" db="EMBL/GenBank/DDBJ databases">
        <title>Tropical sea cucumber genome reveals ecological adaptation and Cuvierian tubules defense mechanism.</title>
        <authorList>
            <person name="Chen T."/>
        </authorList>
    </citation>
    <scope>NUCLEOTIDE SEQUENCE</scope>
    <source>
        <strain evidence="3">Nanhai2018</strain>
        <tissue evidence="3">Muscle</tissue>
    </source>
</reference>
<organism evidence="3 4">
    <name type="scientific">Holothuria leucospilota</name>
    <name type="common">Black long sea cucumber</name>
    <name type="synonym">Mertensiothuria leucospilota</name>
    <dbReference type="NCBI Taxonomy" id="206669"/>
    <lineage>
        <taxon>Eukaryota</taxon>
        <taxon>Metazoa</taxon>
        <taxon>Echinodermata</taxon>
        <taxon>Eleutherozoa</taxon>
        <taxon>Echinozoa</taxon>
        <taxon>Holothuroidea</taxon>
        <taxon>Aspidochirotacea</taxon>
        <taxon>Aspidochirotida</taxon>
        <taxon>Holothuriidae</taxon>
        <taxon>Holothuria</taxon>
    </lineage>
</organism>
<dbReference type="AlphaFoldDB" id="A0A9Q0YG15"/>
<proteinExistence type="predicted"/>
<dbReference type="Pfam" id="PF00431">
    <property type="entry name" value="CUB"/>
    <property type="match status" value="1"/>
</dbReference>
<protein>
    <recommendedName>
        <fullName evidence="2">CUB domain-containing protein</fullName>
    </recommendedName>
</protein>
<dbReference type="SUPFAM" id="SSF49854">
    <property type="entry name" value="Spermadhesin, CUB domain"/>
    <property type="match status" value="1"/>
</dbReference>
<name>A0A9Q0YG15_HOLLE</name>